<keyword evidence="2" id="KW-1185">Reference proteome</keyword>
<proteinExistence type="predicted"/>
<comment type="caution">
    <text evidence="1">The sequence shown here is derived from an EMBL/GenBank/DDBJ whole genome shotgun (WGS) entry which is preliminary data.</text>
</comment>
<dbReference type="AlphaFoldDB" id="A0A8H4RXV2"/>
<dbReference type="Proteomes" id="UP000566819">
    <property type="component" value="Unassembled WGS sequence"/>
</dbReference>
<evidence type="ECO:0000313" key="1">
    <source>
        <dbReference type="EMBL" id="KAF4637060.1"/>
    </source>
</evidence>
<organism evidence="1 2">
    <name type="scientific">Cudoniella acicularis</name>
    <dbReference type="NCBI Taxonomy" id="354080"/>
    <lineage>
        <taxon>Eukaryota</taxon>
        <taxon>Fungi</taxon>
        <taxon>Dikarya</taxon>
        <taxon>Ascomycota</taxon>
        <taxon>Pezizomycotina</taxon>
        <taxon>Leotiomycetes</taxon>
        <taxon>Helotiales</taxon>
        <taxon>Tricladiaceae</taxon>
        <taxon>Cudoniella</taxon>
    </lineage>
</organism>
<protein>
    <submittedName>
        <fullName evidence="1">Uncharacterized protein</fullName>
    </submittedName>
</protein>
<reference evidence="1 2" key="1">
    <citation type="submission" date="2020-03" db="EMBL/GenBank/DDBJ databases">
        <title>Draft Genome Sequence of Cudoniella acicularis.</title>
        <authorList>
            <person name="Buettner E."/>
            <person name="Kellner H."/>
        </authorList>
    </citation>
    <scope>NUCLEOTIDE SEQUENCE [LARGE SCALE GENOMIC DNA]</scope>
    <source>
        <strain evidence="1 2">DSM 108380</strain>
    </source>
</reference>
<sequence length="288" mass="33067">MSIQHLDNLVESQPYNIDKNGNRTCAFVFMYDHYYHKDSITDMYPNSTFAGLGWLNGWDWHLGRYGIFSHDPEHNFKLIILPGNPNIRPGNWGDNYASPGIFIDPRNNPNQEQEGVFGYVFSMPPADEEKMRKTYTKSGEFRSRVKQVVSLVAVDQTVNVVMQPRMVSLYWNPRHTCTTIDGIFTNQRRGKDLWVTGLQQLKDLGAPAWYERKVFLKLTVHSEAQKPGRPDIGCIDPRMLVGLKQERDEPPPDKESMGENRWFNAATAEWEEFTGDGSRNALFGDGML</sequence>
<name>A0A8H4RXV2_9HELO</name>
<dbReference type="EMBL" id="JAAMPI010000037">
    <property type="protein sequence ID" value="KAF4637060.1"/>
    <property type="molecule type" value="Genomic_DNA"/>
</dbReference>
<accession>A0A8H4RXV2</accession>
<evidence type="ECO:0000313" key="2">
    <source>
        <dbReference type="Proteomes" id="UP000566819"/>
    </source>
</evidence>
<gene>
    <name evidence="1" type="ORF">G7Y89_g1017</name>
</gene>